<organism evidence="1 2">
    <name type="scientific">Amborella trichopoda</name>
    <dbReference type="NCBI Taxonomy" id="13333"/>
    <lineage>
        <taxon>Eukaryota</taxon>
        <taxon>Viridiplantae</taxon>
        <taxon>Streptophyta</taxon>
        <taxon>Embryophyta</taxon>
        <taxon>Tracheophyta</taxon>
        <taxon>Spermatophyta</taxon>
        <taxon>Magnoliopsida</taxon>
        <taxon>Amborellales</taxon>
        <taxon>Amborellaceae</taxon>
        <taxon>Amborella</taxon>
    </lineage>
</organism>
<sequence>MTPFHPQDSEQATIFKIKRQVQGIFGVARGHEERESESEGISTSGHPSKLLLRFFNETQNFGEFESPQCSAYDVLTQATQASQDLPPLPSLSPLLETGLAQVTSTSQDLPPSTSPPLLLETDLVQATLASQDPFLALSHPPFLEIDPFLTAREMEAFLTPQPSKTMEIWEMEKELSTLG</sequence>
<dbReference type="Proteomes" id="UP000017836">
    <property type="component" value="Unassembled WGS sequence"/>
</dbReference>
<dbReference type="AlphaFoldDB" id="W1PFV3"/>
<reference evidence="2" key="1">
    <citation type="journal article" date="2013" name="Science">
        <title>The Amborella genome and the evolution of flowering plants.</title>
        <authorList>
            <consortium name="Amborella Genome Project"/>
        </authorList>
    </citation>
    <scope>NUCLEOTIDE SEQUENCE [LARGE SCALE GENOMIC DNA]</scope>
</reference>
<protein>
    <submittedName>
        <fullName evidence="1">Uncharacterized protein</fullName>
    </submittedName>
</protein>
<gene>
    <name evidence="1" type="ORF">AMTR_s00015p00195810</name>
</gene>
<dbReference type="HOGENOM" id="CLU_1505452_0_0_1"/>
<evidence type="ECO:0000313" key="1">
    <source>
        <dbReference type="EMBL" id="ERN08872.1"/>
    </source>
</evidence>
<proteinExistence type="predicted"/>
<name>W1PFV3_AMBTC</name>
<dbReference type="Gramene" id="ERN08872">
    <property type="protein sequence ID" value="ERN08872"/>
    <property type="gene ID" value="AMTR_s00015p00195810"/>
</dbReference>
<accession>W1PFV3</accession>
<keyword evidence="2" id="KW-1185">Reference proteome</keyword>
<dbReference type="EMBL" id="KI393208">
    <property type="protein sequence ID" value="ERN08872.1"/>
    <property type="molecule type" value="Genomic_DNA"/>
</dbReference>
<evidence type="ECO:0000313" key="2">
    <source>
        <dbReference type="Proteomes" id="UP000017836"/>
    </source>
</evidence>